<reference evidence="11 12" key="1">
    <citation type="submission" date="2018-10" db="EMBL/GenBank/DDBJ databases">
        <title>Isolation from soil.</title>
        <authorList>
            <person name="Hu J."/>
        </authorList>
    </citation>
    <scope>NUCLEOTIDE SEQUENCE [LARGE SCALE GENOMIC DNA]</scope>
    <source>
        <strain evidence="11 12">NEAU-Ht49</strain>
    </source>
</reference>
<keyword evidence="7" id="KW-0067">ATP-binding</keyword>
<keyword evidence="5" id="KW-0547">Nucleotide-binding</keyword>
<dbReference type="Gene3D" id="1.20.5.1930">
    <property type="match status" value="1"/>
</dbReference>
<keyword evidence="6 11" id="KW-0418">Kinase</keyword>
<dbReference type="PANTHER" id="PTHR24421:SF10">
    <property type="entry name" value="NITRATE_NITRITE SENSOR PROTEIN NARQ"/>
    <property type="match status" value="1"/>
</dbReference>
<evidence type="ECO:0000256" key="5">
    <source>
        <dbReference type="ARBA" id="ARBA00022741"/>
    </source>
</evidence>
<keyword evidence="9" id="KW-0472">Membrane</keyword>
<dbReference type="Pfam" id="PF07730">
    <property type="entry name" value="HisKA_3"/>
    <property type="match status" value="1"/>
</dbReference>
<feature type="transmembrane region" description="Helical" evidence="9">
    <location>
        <begin position="87"/>
        <end position="104"/>
    </location>
</feature>
<keyword evidence="8" id="KW-0902">Two-component regulatory system</keyword>
<keyword evidence="4" id="KW-0808">Transferase</keyword>
<dbReference type="EC" id="2.7.13.3" evidence="2"/>
<feature type="transmembrane region" description="Helical" evidence="9">
    <location>
        <begin position="111"/>
        <end position="130"/>
    </location>
</feature>
<dbReference type="EMBL" id="RFFG01000117">
    <property type="protein sequence ID" value="RMI37060.1"/>
    <property type="molecule type" value="Genomic_DNA"/>
</dbReference>
<comment type="caution">
    <text evidence="11">The sequence shown here is derived from an EMBL/GenBank/DDBJ whole genome shotgun (WGS) entry which is preliminary data.</text>
</comment>
<feature type="transmembrane region" description="Helical" evidence="9">
    <location>
        <begin position="142"/>
        <end position="163"/>
    </location>
</feature>
<sequence length="407" mass="42011">MTWASARGLGFAAGVAVLAGAAVAGAPRAGTPITGAAWLAGVAALLLAVFPQVRRSSVACVVAVSAGSVSLAVTVLNDASANNTAGLWWLAELAVSCVTLRLAVRRTPGRAAALGGTVMAAAITALPLRLTLHADPPATTRGAVLGCVLCGVGAALTAATALYPRLLDARRARAVAEARRAQRLDLARDLHDFVAHDVSGMIVQAQAAQIGADPEVARAALRRIEDAGTRAMASLDRTVHMLHEDDGPRRPHGLDDLTGLTERFAESCDARVRLVVDVRDPPHEVSATAYRLVVEALTNVRRHAPDATAVDIAVTEVAVTEVAVTEVAVTEAPGPAVRVRVTDDGHGRRHGRRRARLRLPGLGGHGLGGLAERVGALGGEFAAGPADGGGWQVTALLPLHPRVRSRS</sequence>
<dbReference type="SUPFAM" id="SSF55874">
    <property type="entry name" value="ATPase domain of HSP90 chaperone/DNA topoisomerase II/histidine kinase"/>
    <property type="match status" value="1"/>
</dbReference>
<dbReference type="Gene3D" id="3.30.565.10">
    <property type="entry name" value="Histidine kinase-like ATPase, C-terminal domain"/>
    <property type="match status" value="1"/>
</dbReference>
<dbReference type="GO" id="GO:0046983">
    <property type="term" value="F:protein dimerization activity"/>
    <property type="evidence" value="ECO:0007669"/>
    <property type="project" value="InterPro"/>
</dbReference>
<keyword evidence="3" id="KW-0597">Phosphoprotein</keyword>
<gene>
    <name evidence="11" type="ORF">EBO15_36855</name>
</gene>
<evidence type="ECO:0000313" key="12">
    <source>
        <dbReference type="Proteomes" id="UP000282674"/>
    </source>
</evidence>
<accession>A0A3M2LJU1</accession>
<keyword evidence="12" id="KW-1185">Reference proteome</keyword>
<dbReference type="GO" id="GO:0016020">
    <property type="term" value="C:membrane"/>
    <property type="evidence" value="ECO:0007669"/>
    <property type="project" value="InterPro"/>
</dbReference>
<dbReference type="Proteomes" id="UP000282674">
    <property type="component" value="Unassembled WGS sequence"/>
</dbReference>
<organism evidence="11 12">
    <name type="scientific">Actinomadura harenae</name>
    <dbReference type="NCBI Taxonomy" id="2483351"/>
    <lineage>
        <taxon>Bacteria</taxon>
        <taxon>Bacillati</taxon>
        <taxon>Actinomycetota</taxon>
        <taxon>Actinomycetes</taxon>
        <taxon>Streptosporangiales</taxon>
        <taxon>Thermomonosporaceae</taxon>
        <taxon>Actinomadura</taxon>
    </lineage>
</organism>
<evidence type="ECO:0000259" key="10">
    <source>
        <dbReference type="Pfam" id="PF07730"/>
    </source>
</evidence>
<evidence type="ECO:0000256" key="9">
    <source>
        <dbReference type="SAM" id="Phobius"/>
    </source>
</evidence>
<feature type="domain" description="Signal transduction histidine kinase subgroup 3 dimerisation and phosphoacceptor" evidence="10">
    <location>
        <begin position="183"/>
        <end position="245"/>
    </location>
</feature>
<evidence type="ECO:0000313" key="11">
    <source>
        <dbReference type="EMBL" id="RMI37060.1"/>
    </source>
</evidence>
<dbReference type="AlphaFoldDB" id="A0A3M2LJU1"/>
<evidence type="ECO:0000256" key="4">
    <source>
        <dbReference type="ARBA" id="ARBA00022679"/>
    </source>
</evidence>
<feature type="transmembrane region" description="Helical" evidence="9">
    <location>
        <begin position="58"/>
        <end position="75"/>
    </location>
</feature>
<dbReference type="InterPro" id="IPR050482">
    <property type="entry name" value="Sensor_HK_TwoCompSys"/>
</dbReference>
<keyword evidence="9" id="KW-0812">Transmembrane</keyword>
<evidence type="ECO:0000256" key="3">
    <source>
        <dbReference type="ARBA" id="ARBA00022553"/>
    </source>
</evidence>
<proteinExistence type="predicted"/>
<dbReference type="GO" id="GO:0000155">
    <property type="term" value="F:phosphorelay sensor kinase activity"/>
    <property type="evidence" value="ECO:0007669"/>
    <property type="project" value="InterPro"/>
</dbReference>
<protein>
    <recommendedName>
        <fullName evidence="2">histidine kinase</fullName>
        <ecNumber evidence="2">2.7.13.3</ecNumber>
    </recommendedName>
</protein>
<keyword evidence="9" id="KW-1133">Transmembrane helix</keyword>
<comment type="catalytic activity">
    <reaction evidence="1">
        <text>ATP + protein L-histidine = ADP + protein N-phospho-L-histidine.</text>
        <dbReference type="EC" id="2.7.13.3"/>
    </reaction>
</comment>
<dbReference type="InterPro" id="IPR036890">
    <property type="entry name" value="HATPase_C_sf"/>
</dbReference>
<name>A0A3M2LJU1_9ACTN</name>
<dbReference type="InterPro" id="IPR011712">
    <property type="entry name" value="Sig_transdc_His_kin_sub3_dim/P"/>
</dbReference>
<evidence type="ECO:0000256" key="2">
    <source>
        <dbReference type="ARBA" id="ARBA00012438"/>
    </source>
</evidence>
<evidence type="ECO:0000256" key="6">
    <source>
        <dbReference type="ARBA" id="ARBA00022777"/>
    </source>
</evidence>
<evidence type="ECO:0000256" key="7">
    <source>
        <dbReference type="ARBA" id="ARBA00022840"/>
    </source>
</evidence>
<feature type="transmembrane region" description="Helical" evidence="9">
    <location>
        <begin position="35"/>
        <end position="51"/>
    </location>
</feature>
<dbReference type="PANTHER" id="PTHR24421">
    <property type="entry name" value="NITRATE/NITRITE SENSOR PROTEIN NARX-RELATED"/>
    <property type="match status" value="1"/>
</dbReference>
<evidence type="ECO:0000256" key="8">
    <source>
        <dbReference type="ARBA" id="ARBA00023012"/>
    </source>
</evidence>
<evidence type="ECO:0000256" key="1">
    <source>
        <dbReference type="ARBA" id="ARBA00000085"/>
    </source>
</evidence>
<dbReference type="GO" id="GO:0005524">
    <property type="term" value="F:ATP binding"/>
    <property type="evidence" value="ECO:0007669"/>
    <property type="project" value="UniProtKB-KW"/>
</dbReference>